<evidence type="ECO:0000313" key="4">
    <source>
        <dbReference type="Proteomes" id="UP000321172"/>
    </source>
</evidence>
<dbReference type="Pfam" id="PF01757">
    <property type="entry name" value="Acyl_transf_3"/>
    <property type="match status" value="1"/>
</dbReference>
<dbReference type="GO" id="GO:0016747">
    <property type="term" value="F:acyltransferase activity, transferring groups other than amino-acyl groups"/>
    <property type="evidence" value="ECO:0007669"/>
    <property type="project" value="InterPro"/>
</dbReference>
<evidence type="ECO:0000259" key="2">
    <source>
        <dbReference type="Pfam" id="PF01757"/>
    </source>
</evidence>
<proteinExistence type="predicted"/>
<keyword evidence="1" id="KW-0472">Membrane</keyword>
<feature type="transmembrane region" description="Helical" evidence="1">
    <location>
        <begin position="240"/>
        <end position="260"/>
    </location>
</feature>
<protein>
    <submittedName>
        <fullName evidence="3">Acyltransferase</fullName>
    </submittedName>
</protein>
<evidence type="ECO:0000313" key="3">
    <source>
        <dbReference type="EMBL" id="QEA17151.1"/>
    </source>
</evidence>
<gene>
    <name evidence="3" type="ORF">FRF71_13980</name>
</gene>
<feature type="transmembrane region" description="Helical" evidence="1">
    <location>
        <begin position="40"/>
        <end position="59"/>
    </location>
</feature>
<feature type="domain" description="Acyltransferase 3" evidence="2">
    <location>
        <begin position="9"/>
        <end position="314"/>
    </location>
</feature>
<keyword evidence="1" id="KW-0812">Transmembrane</keyword>
<sequence length="326" mass="35761">MSAAAPRLAGLDALRGIAALLVMGLHANAVFGGLGAFSKGYLGVDFFLMLSGFLMARITEPRLAAGLLPQRFMVARYKRFWGTVALGSLIGIPYLWIRAGGEWWPFLPALLANFALLPWPVANLLFALNIPAWTIFAELVANGAHVFALRHLTNRWLAVLTIVLGGLTVWVAMAWGSLDVGARPGHIWAAIPRVFFAYCLGIGLWRWRQERVLLPLPAAVVLAAMSIAIMGSWYGDWRTWQFDLAFVVLLCPLVISAATAITRQTRLGWLSAAISFPLFAVHLPILEAVRELGGSKWQAIPLALATALTIVWWTNRRDARKALAKT</sequence>
<dbReference type="EMBL" id="CP042345">
    <property type="protein sequence ID" value="QEA17151.1"/>
    <property type="molecule type" value="Genomic_DNA"/>
</dbReference>
<dbReference type="OrthoDB" id="9796461at2"/>
<accession>A0A5B8S6H8</accession>
<reference evidence="3 4" key="1">
    <citation type="journal article" date="2013" name="J. Microbiol. Biotechnol.">
        <title>Novosphingobium ginsenosidimutans sp. nov., with the ability to convert ginsenoside.</title>
        <authorList>
            <person name="Kim J.K."/>
            <person name="He D."/>
            <person name="Liu Q.M."/>
            <person name="Park H.Y."/>
            <person name="Jung M.S."/>
            <person name="Yoon M.H."/>
            <person name="Kim S.C."/>
            <person name="Im W.T."/>
        </authorList>
    </citation>
    <scope>NUCLEOTIDE SEQUENCE [LARGE SCALE GENOMIC DNA]</scope>
    <source>
        <strain evidence="3 4">FW-6</strain>
    </source>
</reference>
<feature type="transmembrane region" description="Helical" evidence="1">
    <location>
        <begin position="212"/>
        <end position="234"/>
    </location>
</feature>
<keyword evidence="3" id="KW-0808">Transferase</keyword>
<organism evidence="3 4">
    <name type="scientific">Novosphingobium ginsenosidimutans</name>
    <dbReference type="NCBI Taxonomy" id="1176536"/>
    <lineage>
        <taxon>Bacteria</taxon>
        <taxon>Pseudomonadati</taxon>
        <taxon>Pseudomonadota</taxon>
        <taxon>Alphaproteobacteria</taxon>
        <taxon>Sphingomonadales</taxon>
        <taxon>Sphingomonadaceae</taxon>
        <taxon>Novosphingobium</taxon>
    </lineage>
</organism>
<dbReference type="AlphaFoldDB" id="A0A5B8S6H8"/>
<dbReference type="Proteomes" id="UP000321172">
    <property type="component" value="Chromosome"/>
</dbReference>
<feature type="transmembrane region" description="Helical" evidence="1">
    <location>
        <begin position="80"/>
        <end position="97"/>
    </location>
</feature>
<name>A0A5B8S6H8_9SPHN</name>
<feature type="transmembrane region" description="Helical" evidence="1">
    <location>
        <begin position="187"/>
        <end position="205"/>
    </location>
</feature>
<dbReference type="KEGG" id="ngf:FRF71_13980"/>
<keyword evidence="1" id="KW-1133">Transmembrane helix</keyword>
<dbReference type="InterPro" id="IPR002656">
    <property type="entry name" value="Acyl_transf_3_dom"/>
</dbReference>
<keyword evidence="3" id="KW-0012">Acyltransferase</keyword>
<feature type="transmembrane region" description="Helical" evidence="1">
    <location>
        <begin position="297"/>
        <end position="315"/>
    </location>
</feature>
<keyword evidence="4" id="KW-1185">Reference proteome</keyword>
<dbReference type="RefSeq" id="WP_147091230.1">
    <property type="nucleotide sequence ID" value="NZ_BAABJD010000002.1"/>
</dbReference>
<feature type="transmembrane region" description="Helical" evidence="1">
    <location>
        <begin position="117"/>
        <end position="136"/>
    </location>
</feature>
<feature type="transmembrane region" description="Helical" evidence="1">
    <location>
        <begin position="267"/>
        <end position="285"/>
    </location>
</feature>
<evidence type="ECO:0000256" key="1">
    <source>
        <dbReference type="SAM" id="Phobius"/>
    </source>
</evidence>
<feature type="transmembrane region" description="Helical" evidence="1">
    <location>
        <begin position="12"/>
        <end position="34"/>
    </location>
</feature>
<feature type="transmembrane region" description="Helical" evidence="1">
    <location>
        <begin position="156"/>
        <end position="175"/>
    </location>
</feature>